<feature type="region of interest" description="Disordered" evidence="1">
    <location>
        <begin position="30"/>
        <end position="52"/>
    </location>
</feature>
<dbReference type="EMBL" id="BNJJ01000015">
    <property type="protein sequence ID" value="GHO87049.1"/>
    <property type="molecule type" value="Genomic_DNA"/>
</dbReference>
<proteinExistence type="predicted"/>
<evidence type="ECO:0000313" key="3">
    <source>
        <dbReference type="Proteomes" id="UP000635565"/>
    </source>
</evidence>
<dbReference type="Proteomes" id="UP000635565">
    <property type="component" value="Unassembled WGS sequence"/>
</dbReference>
<name>A0ABQ3VMV9_9CHLR</name>
<evidence type="ECO:0000256" key="1">
    <source>
        <dbReference type="SAM" id="MobiDB-lite"/>
    </source>
</evidence>
<dbReference type="RefSeq" id="WP_201364642.1">
    <property type="nucleotide sequence ID" value="NZ_BNJJ01000015.1"/>
</dbReference>
<protein>
    <submittedName>
        <fullName evidence="2">Uncharacterized protein</fullName>
    </submittedName>
</protein>
<comment type="caution">
    <text evidence="2">The sequence shown here is derived from an EMBL/GenBank/DDBJ whole genome shotgun (WGS) entry which is preliminary data.</text>
</comment>
<organism evidence="2 3">
    <name type="scientific">Dictyobacter formicarum</name>
    <dbReference type="NCBI Taxonomy" id="2778368"/>
    <lineage>
        <taxon>Bacteria</taxon>
        <taxon>Bacillati</taxon>
        <taxon>Chloroflexota</taxon>
        <taxon>Ktedonobacteria</taxon>
        <taxon>Ktedonobacterales</taxon>
        <taxon>Dictyobacteraceae</taxon>
        <taxon>Dictyobacter</taxon>
    </lineage>
</organism>
<evidence type="ECO:0000313" key="2">
    <source>
        <dbReference type="EMBL" id="GHO87049.1"/>
    </source>
</evidence>
<keyword evidence="3" id="KW-1185">Reference proteome</keyword>
<gene>
    <name evidence="2" type="ORF">KSZ_50550</name>
</gene>
<reference evidence="2 3" key="1">
    <citation type="journal article" date="2021" name="Int. J. Syst. Evol. Microbiol.">
        <title>Reticulibacter mediterranei gen. nov., sp. nov., within the new family Reticulibacteraceae fam. nov., and Ktedonospora formicarum gen. nov., sp. nov., Ktedonobacter robiniae sp. nov., Dictyobacter formicarum sp. nov. and Dictyobacter arantiisoli sp. nov., belonging to the class Ktedonobacteria.</title>
        <authorList>
            <person name="Yabe S."/>
            <person name="Zheng Y."/>
            <person name="Wang C.M."/>
            <person name="Sakai Y."/>
            <person name="Abe K."/>
            <person name="Yokota A."/>
            <person name="Donadio S."/>
            <person name="Cavaletti L."/>
            <person name="Monciardini P."/>
        </authorList>
    </citation>
    <scope>NUCLEOTIDE SEQUENCE [LARGE SCALE GENOMIC DNA]</scope>
    <source>
        <strain evidence="2 3">SOSP1-9</strain>
    </source>
</reference>
<sequence>MTIQELQEIVGQLGLIDLGEAQQYWGNGTTEKEVNGNNGTMGKDVNNNNGAI</sequence>
<accession>A0ABQ3VMV9</accession>